<feature type="compositionally biased region" description="Low complexity" evidence="3">
    <location>
        <begin position="25"/>
        <end position="42"/>
    </location>
</feature>
<reference evidence="7" key="1">
    <citation type="journal article" date="2019" name="Int. J. Syst. Evol. Microbiol.">
        <title>The Global Catalogue of Microorganisms (GCM) 10K type strain sequencing project: providing services to taxonomists for standard genome sequencing and annotation.</title>
        <authorList>
            <consortium name="The Broad Institute Genomics Platform"/>
            <consortium name="The Broad Institute Genome Sequencing Center for Infectious Disease"/>
            <person name="Wu L."/>
            <person name="Ma J."/>
        </authorList>
    </citation>
    <scope>NUCLEOTIDE SEQUENCE [LARGE SCALE GENOMIC DNA]</scope>
    <source>
        <strain evidence="7">CGMCC 4.7329</strain>
    </source>
</reference>
<organism evidence="6 7">
    <name type="scientific">Nocardia rhizosphaerihabitans</name>
    <dbReference type="NCBI Taxonomy" id="1691570"/>
    <lineage>
        <taxon>Bacteria</taxon>
        <taxon>Bacillati</taxon>
        <taxon>Actinomycetota</taxon>
        <taxon>Actinomycetes</taxon>
        <taxon>Mycobacteriales</taxon>
        <taxon>Nocardiaceae</taxon>
        <taxon>Nocardia</taxon>
    </lineage>
</organism>
<feature type="region of interest" description="Disordered" evidence="3">
    <location>
        <begin position="25"/>
        <end position="45"/>
    </location>
</feature>
<sequence>MNNRMFKTAVAVTAAAAALGLTACSSSSEPSAGAPTTTAGAAFEDGKKVEGTQEGDAPMTTAVPVLPAPTVDELNARLDKAMAGQLTAEEKATFIEDAERDPNLVDKFVEAAKKNNVKAKITSVGTPADGKVKAPADVTIDGTPVQGATVEFVASEGGWRVSHVFTCNIVKSAKLDSAACQA</sequence>
<name>A0ABQ2K7W3_9NOCA</name>
<gene>
    <name evidence="6" type="ORF">GCM10011610_09720</name>
</gene>
<feature type="domain" description="Low molecular weight antigen MTB12-like C-terminal" evidence="5">
    <location>
        <begin position="67"/>
        <end position="176"/>
    </location>
</feature>
<feature type="signal peptide" evidence="4">
    <location>
        <begin position="1"/>
        <end position="23"/>
    </location>
</feature>
<dbReference type="RefSeq" id="WP_189024163.1">
    <property type="nucleotide sequence ID" value="NZ_BMNE01000001.1"/>
</dbReference>
<feature type="chain" id="PRO_5047045252" description="Low molecular weight antigen MTB12-like C-terminal domain-containing protein" evidence="4">
    <location>
        <begin position="24"/>
        <end position="182"/>
    </location>
</feature>
<dbReference type="PROSITE" id="PS51257">
    <property type="entry name" value="PROKAR_LIPOPROTEIN"/>
    <property type="match status" value="1"/>
</dbReference>
<evidence type="ECO:0000313" key="6">
    <source>
        <dbReference type="EMBL" id="GGN70464.1"/>
    </source>
</evidence>
<evidence type="ECO:0000256" key="4">
    <source>
        <dbReference type="SAM" id="SignalP"/>
    </source>
</evidence>
<dbReference type="InterPro" id="IPR058644">
    <property type="entry name" value="Mtb12-like_C"/>
</dbReference>
<evidence type="ECO:0000256" key="3">
    <source>
        <dbReference type="SAM" id="MobiDB-lite"/>
    </source>
</evidence>
<comment type="similarity">
    <text evidence="2">Belongs to the MTB12 family.</text>
</comment>
<keyword evidence="7" id="KW-1185">Reference proteome</keyword>
<dbReference type="Proteomes" id="UP000658127">
    <property type="component" value="Unassembled WGS sequence"/>
</dbReference>
<evidence type="ECO:0000259" key="5">
    <source>
        <dbReference type="Pfam" id="PF26580"/>
    </source>
</evidence>
<keyword evidence="1 4" id="KW-0732">Signal</keyword>
<evidence type="ECO:0000313" key="7">
    <source>
        <dbReference type="Proteomes" id="UP000658127"/>
    </source>
</evidence>
<dbReference type="Pfam" id="PF26580">
    <property type="entry name" value="Mtb12_C"/>
    <property type="match status" value="1"/>
</dbReference>
<protein>
    <recommendedName>
        <fullName evidence="5">Low molecular weight antigen MTB12-like C-terminal domain-containing protein</fullName>
    </recommendedName>
</protein>
<proteinExistence type="inferred from homology"/>
<dbReference type="EMBL" id="BMNE01000001">
    <property type="protein sequence ID" value="GGN70464.1"/>
    <property type="molecule type" value="Genomic_DNA"/>
</dbReference>
<accession>A0ABQ2K7W3</accession>
<evidence type="ECO:0000256" key="2">
    <source>
        <dbReference type="ARBA" id="ARBA00093774"/>
    </source>
</evidence>
<comment type="caution">
    <text evidence="6">The sequence shown here is derived from an EMBL/GenBank/DDBJ whole genome shotgun (WGS) entry which is preliminary data.</text>
</comment>
<evidence type="ECO:0000256" key="1">
    <source>
        <dbReference type="ARBA" id="ARBA00022729"/>
    </source>
</evidence>